<evidence type="ECO:0000313" key="4">
    <source>
        <dbReference type="Proteomes" id="UP000739538"/>
    </source>
</evidence>
<feature type="compositionally biased region" description="Polar residues" evidence="1">
    <location>
        <begin position="1"/>
        <end position="24"/>
    </location>
</feature>
<keyword evidence="3" id="KW-0255">Endonuclease</keyword>
<feature type="region of interest" description="Disordered" evidence="1">
    <location>
        <begin position="1"/>
        <end position="52"/>
    </location>
</feature>
<feature type="domain" description="HNH nuclease" evidence="2">
    <location>
        <begin position="419"/>
        <end position="476"/>
    </location>
</feature>
<feature type="compositionally biased region" description="Basic and acidic residues" evidence="1">
    <location>
        <begin position="350"/>
        <end position="360"/>
    </location>
</feature>
<sequence length="526" mass="57882">MLGTTFEGNQTRVETGTESLTVSQIEHGDVTRQSTCQSNRRPSRVRPPMSGLTDDQLLLRADEVARTEHETGITLLDLLQEMDRRSVYLRLGYSSLFDFCTRRWLFSRTKAGRYIAVARATRQFPELRSLLTGRQITIGNVAQVVGILNDENAPTILAEVSGRTYREIEEIAARHRESKAIREVVRPVGVCGRKGLSDKTAAARPDLLGGIGASRTVDVAEGVGASETQCPNASRGQSDPRGAGSHVSKASESCAIAGTHVESRTNEGVHASTARCLGASINQTHPASNRPPALQAETRYEVRFGLRESAVRKLRRVQSLRSTSTSLEDLFEMLLDEHLERHDPKRRMERRAERKRREQGVTKPNAAGPPADDCAGSDPWRANNSAPSEPQNADDSLPSGPKHPDDTQPSRRSRHVAAETRDLVFERDGGRCTFVDPGGRRCNATRVLQIDHIQPYCLGGTHEPENLRLLCGRHNRAEAERLLGIRGSHRRRDSQRVPPAELAPQGTDSRRRDSAAGDVPPAEAAP</sequence>
<evidence type="ECO:0000256" key="1">
    <source>
        <dbReference type="SAM" id="MobiDB-lite"/>
    </source>
</evidence>
<feature type="region of interest" description="Disordered" evidence="1">
    <location>
        <begin position="342"/>
        <end position="422"/>
    </location>
</feature>
<dbReference type="GO" id="GO:0004519">
    <property type="term" value="F:endonuclease activity"/>
    <property type="evidence" value="ECO:0007669"/>
    <property type="project" value="UniProtKB-KW"/>
</dbReference>
<dbReference type="InterPro" id="IPR003615">
    <property type="entry name" value="HNH_nuc"/>
</dbReference>
<feature type="compositionally biased region" description="Polar residues" evidence="1">
    <location>
        <begin position="31"/>
        <end position="40"/>
    </location>
</feature>
<proteinExistence type="predicted"/>
<accession>A0A956NFW2</accession>
<keyword evidence="3" id="KW-0378">Hydrolase</keyword>
<protein>
    <submittedName>
        <fullName evidence="3">HNH endonuclease</fullName>
    </submittedName>
</protein>
<dbReference type="AlphaFoldDB" id="A0A956NFW2"/>
<gene>
    <name evidence="3" type="ORF">KDA27_15240</name>
</gene>
<dbReference type="Proteomes" id="UP000739538">
    <property type="component" value="Unassembled WGS sequence"/>
</dbReference>
<dbReference type="InterPro" id="IPR002711">
    <property type="entry name" value="HNH"/>
</dbReference>
<dbReference type="SMART" id="SM00507">
    <property type="entry name" value="HNHc"/>
    <property type="match status" value="1"/>
</dbReference>
<name>A0A956NFW2_UNCEI</name>
<keyword evidence="3" id="KW-0540">Nuclease</keyword>
<dbReference type="Gene3D" id="1.10.30.50">
    <property type="match status" value="1"/>
</dbReference>
<dbReference type="EMBL" id="JAGQHS010000085">
    <property type="protein sequence ID" value="MCA9757158.1"/>
    <property type="molecule type" value="Genomic_DNA"/>
</dbReference>
<comment type="caution">
    <text evidence="3">The sequence shown here is derived from an EMBL/GenBank/DDBJ whole genome shotgun (WGS) entry which is preliminary data.</text>
</comment>
<feature type="compositionally biased region" description="Polar residues" evidence="1">
    <location>
        <begin position="382"/>
        <end position="394"/>
    </location>
</feature>
<evidence type="ECO:0000259" key="2">
    <source>
        <dbReference type="SMART" id="SM00507"/>
    </source>
</evidence>
<reference evidence="3" key="2">
    <citation type="journal article" date="2021" name="Microbiome">
        <title>Successional dynamics and alternative stable states in a saline activated sludge microbial community over 9 years.</title>
        <authorList>
            <person name="Wang Y."/>
            <person name="Ye J."/>
            <person name="Ju F."/>
            <person name="Liu L."/>
            <person name="Boyd J.A."/>
            <person name="Deng Y."/>
            <person name="Parks D.H."/>
            <person name="Jiang X."/>
            <person name="Yin X."/>
            <person name="Woodcroft B.J."/>
            <person name="Tyson G.W."/>
            <person name="Hugenholtz P."/>
            <person name="Polz M.F."/>
            <person name="Zhang T."/>
        </authorList>
    </citation>
    <scope>NUCLEOTIDE SEQUENCE</scope>
    <source>
        <strain evidence="3">HKST-UBA02</strain>
    </source>
</reference>
<feature type="region of interest" description="Disordered" evidence="1">
    <location>
        <begin position="485"/>
        <end position="526"/>
    </location>
</feature>
<evidence type="ECO:0000313" key="3">
    <source>
        <dbReference type="EMBL" id="MCA9757158.1"/>
    </source>
</evidence>
<dbReference type="Pfam" id="PF01844">
    <property type="entry name" value="HNH"/>
    <property type="match status" value="1"/>
</dbReference>
<feature type="region of interest" description="Disordered" evidence="1">
    <location>
        <begin position="224"/>
        <end position="247"/>
    </location>
</feature>
<feature type="compositionally biased region" description="Polar residues" evidence="1">
    <location>
        <begin position="226"/>
        <end position="237"/>
    </location>
</feature>
<organism evidence="3 4">
    <name type="scientific">Eiseniibacteriota bacterium</name>
    <dbReference type="NCBI Taxonomy" id="2212470"/>
    <lineage>
        <taxon>Bacteria</taxon>
        <taxon>Candidatus Eiseniibacteriota</taxon>
    </lineage>
</organism>
<dbReference type="CDD" id="cd00085">
    <property type="entry name" value="HNHc"/>
    <property type="match status" value="1"/>
</dbReference>
<reference evidence="3" key="1">
    <citation type="submission" date="2020-04" db="EMBL/GenBank/DDBJ databases">
        <authorList>
            <person name="Zhang T."/>
        </authorList>
    </citation>
    <scope>NUCLEOTIDE SEQUENCE</scope>
    <source>
        <strain evidence="3">HKST-UBA02</strain>
    </source>
</reference>
<dbReference type="GO" id="GO:0003676">
    <property type="term" value="F:nucleic acid binding"/>
    <property type="evidence" value="ECO:0007669"/>
    <property type="project" value="InterPro"/>
</dbReference>
<dbReference type="GO" id="GO:0008270">
    <property type="term" value="F:zinc ion binding"/>
    <property type="evidence" value="ECO:0007669"/>
    <property type="project" value="InterPro"/>
</dbReference>